<evidence type="ECO:0000313" key="10">
    <source>
        <dbReference type="EMBL" id="CAB0000119.1"/>
    </source>
</evidence>
<protein>
    <submittedName>
        <fullName evidence="10">Interferon 1AD1</fullName>
    </submittedName>
</protein>
<evidence type="ECO:0000256" key="4">
    <source>
        <dbReference type="ARBA" id="ARBA00022525"/>
    </source>
</evidence>
<dbReference type="GO" id="GO:0005615">
    <property type="term" value="C:extracellular space"/>
    <property type="evidence" value="ECO:0007669"/>
    <property type="project" value="UniProtKB-KW"/>
</dbReference>
<sequence length="189" mass="21506">MASSFSVLIALVGLSCMSLCSLGCDLPQTHGLGNSKALRLLAQMRRISPLSCLEDRNDFRFPQEEFDGNQLQKAQAISVLHEMIQQIFNLFSTNDSSDAWDQTLLDKLCTGLYQQLDELEACLLQNVEVEETALMSEDSILAVRKYFQRITLYLKEKKYSPCAWEVVRAEIMKSISSSTLLQERLKREK</sequence>
<dbReference type="PANTHER" id="PTHR11691">
    <property type="entry name" value="TYPE I INTERFERON"/>
    <property type="match status" value="1"/>
</dbReference>
<dbReference type="GO" id="GO:0005125">
    <property type="term" value="F:cytokine activity"/>
    <property type="evidence" value="ECO:0007669"/>
    <property type="project" value="UniProtKB-KW"/>
</dbReference>
<evidence type="ECO:0000256" key="9">
    <source>
        <dbReference type="SAM" id="SignalP"/>
    </source>
</evidence>
<proteinExistence type="inferred from homology"/>
<keyword evidence="4" id="KW-0964">Secreted</keyword>
<reference evidence="10" key="1">
    <citation type="journal article" date="2020" name="Genomics">
        <title>Comparative genomic analysis of eutherian interferon genes.</title>
        <authorList>
            <person name="Premzl M."/>
        </authorList>
    </citation>
    <scope>NUCLEOTIDE SEQUENCE</scope>
</reference>
<comment type="similarity">
    <text evidence="2 8">Belongs to the alpha/beta interferon family.</text>
</comment>
<keyword evidence="6 8" id="KW-0051">Antiviral defense</keyword>
<evidence type="ECO:0000256" key="1">
    <source>
        <dbReference type="ARBA" id="ARBA00004613"/>
    </source>
</evidence>
<evidence type="ECO:0000256" key="2">
    <source>
        <dbReference type="ARBA" id="ARBA00011033"/>
    </source>
</evidence>
<dbReference type="FunFam" id="1.20.1250.10:FF:000001">
    <property type="entry name" value="Interferon alpha"/>
    <property type="match status" value="1"/>
</dbReference>
<accession>A0A7R8C3D3</accession>
<feature type="signal peptide" evidence="9">
    <location>
        <begin position="1"/>
        <end position="23"/>
    </location>
</feature>
<dbReference type="SMART" id="SM00076">
    <property type="entry name" value="IFabd"/>
    <property type="match status" value="1"/>
</dbReference>
<dbReference type="PROSITE" id="PS00252">
    <property type="entry name" value="INTERFERON_A_B_D"/>
    <property type="match status" value="1"/>
</dbReference>
<evidence type="ECO:0000256" key="3">
    <source>
        <dbReference type="ARBA" id="ARBA00022514"/>
    </source>
</evidence>
<evidence type="ECO:0000256" key="7">
    <source>
        <dbReference type="ARBA" id="ARBA00023157"/>
    </source>
</evidence>
<dbReference type="Pfam" id="PF00143">
    <property type="entry name" value="Interferon"/>
    <property type="match status" value="1"/>
</dbReference>
<evidence type="ECO:0000256" key="8">
    <source>
        <dbReference type="RuleBase" id="RU000436"/>
    </source>
</evidence>
<keyword evidence="7" id="KW-1015">Disulfide bond</keyword>
<comment type="subcellular location">
    <subcellularLocation>
        <location evidence="1">Secreted</location>
    </subcellularLocation>
</comment>
<evidence type="ECO:0000256" key="6">
    <source>
        <dbReference type="ARBA" id="ARBA00023118"/>
    </source>
</evidence>
<dbReference type="PANTHER" id="PTHR11691:SF60">
    <property type="entry name" value="INTERFERON ALPHA-5"/>
    <property type="match status" value="1"/>
</dbReference>
<name>A0A7R8C3D3_MICMU</name>
<dbReference type="AlphaFoldDB" id="A0A7R8C3D3"/>
<dbReference type="InterPro" id="IPR009079">
    <property type="entry name" value="4_helix_cytokine-like_core"/>
</dbReference>
<dbReference type="PRINTS" id="PR00266">
    <property type="entry name" value="INTERFERONAB"/>
</dbReference>
<organism evidence="10">
    <name type="scientific">Microcebus murinus</name>
    <name type="common">Gray mouse lemur</name>
    <name type="synonym">Lemur murinus</name>
    <dbReference type="NCBI Taxonomy" id="30608"/>
    <lineage>
        <taxon>Eukaryota</taxon>
        <taxon>Metazoa</taxon>
        <taxon>Chordata</taxon>
        <taxon>Craniata</taxon>
        <taxon>Vertebrata</taxon>
        <taxon>Euteleostomi</taxon>
        <taxon>Mammalia</taxon>
        <taxon>Eutheria</taxon>
        <taxon>Euarchontoglires</taxon>
        <taxon>Primates</taxon>
        <taxon>Strepsirrhini</taxon>
        <taxon>Lemuriformes</taxon>
        <taxon>Cheirogaleidae</taxon>
        <taxon>Microcebus</taxon>
    </lineage>
</organism>
<dbReference type="CDD" id="cd00095">
    <property type="entry name" value="IFab"/>
    <property type="match status" value="1"/>
</dbReference>
<gene>
    <name evidence="10" type="primary">IF1AD1</name>
</gene>
<feature type="chain" id="PRO_5031519498" evidence="9">
    <location>
        <begin position="24"/>
        <end position="189"/>
    </location>
</feature>
<evidence type="ECO:0000256" key="5">
    <source>
        <dbReference type="ARBA" id="ARBA00022729"/>
    </source>
</evidence>
<dbReference type="EMBL" id="LR760971">
    <property type="protein sequence ID" value="CAB0000119.1"/>
    <property type="molecule type" value="Genomic_DNA"/>
</dbReference>
<dbReference type="OMA" id="NNRRTLM"/>
<dbReference type="GO" id="GO:0051607">
    <property type="term" value="P:defense response to virus"/>
    <property type="evidence" value="ECO:0007669"/>
    <property type="project" value="UniProtKB-KW"/>
</dbReference>
<keyword evidence="5 9" id="KW-0732">Signal</keyword>
<dbReference type="InterPro" id="IPR000471">
    <property type="entry name" value="Interferon_alpha/beta/delta"/>
</dbReference>
<dbReference type="GO" id="GO:0005126">
    <property type="term" value="F:cytokine receptor binding"/>
    <property type="evidence" value="ECO:0007669"/>
    <property type="project" value="InterPro"/>
</dbReference>
<keyword evidence="3 8" id="KW-0202">Cytokine</keyword>
<dbReference type="SUPFAM" id="SSF47266">
    <property type="entry name" value="4-helical cytokines"/>
    <property type="match status" value="1"/>
</dbReference>
<dbReference type="Gene3D" id="1.20.1250.10">
    <property type="match status" value="1"/>
</dbReference>